<gene>
    <name evidence="1" type="ORF">COX68_00440</name>
</gene>
<proteinExistence type="predicted"/>
<dbReference type="EMBL" id="PFPX01000009">
    <property type="protein sequence ID" value="PJA10419.1"/>
    <property type="molecule type" value="Genomic_DNA"/>
</dbReference>
<comment type="caution">
    <text evidence="1">The sequence shown here is derived from an EMBL/GenBank/DDBJ whole genome shotgun (WGS) entry which is preliminary data.</text>
</comment>
<name>A0A2M7W064_9BACT</name>
<dbReference type="AlphaFoldDB" id="A0A2M7W064"/>
<protein>
    <submittedName>
        <fullName evidence="1">Uncharacterized protein</fullName>
    </submittedName>
</protein>
<evidence type="ECO:0000313" key="1">
    <source>
        <dbReference type="EMBL" id="PJA10419.1"/>
    </source>
</evidence>
<dbReference type="Proteomes" id="UP000228743">
    <property type="component" value="Unassembled WGS sequence"/>
</dbReference>
<evidence type="ECO:0000313" key="2">
    <source>
        <dbReference type="Proteomes" id="UP000228743"/>
    </source>
</evidence>
<reference evidence="2" key="1">
    <citation type="submission" date="2017-09" db="EMBL/GenBank/DDBJ databases">
        <title>Depth-based differentiation of microbial function through sediment-hosted aquifers and enrichment of novel symbionts in the deep terrestrial subsurface.</title>
        <authorList>
            <person name="Probst A.J."/>
            <person name="Ladd B."/>
            <person name="Jarett J.K."/>
            <person name="Geller-Mcgrath D.E."/>
            <person name="Sieber C.M.K."/>
            <person name="Emerson J.B."/>
            <person name="Anantharaman K."/>
            <person name="Thomas B.C."/>
            <person name="Malmstrom R."/>
            <person name="Stieglmeier M."/>
            <person name="Klingl A."/>
            <person name="Woyke T."/>
            <person name="Ryan C.M."/>
            <person name="Banfield J.F."/>
        </authorList>
    </citation>
    <scope>NUCLEOTIDE SEQUENCE [LARGE SCALE GENOMIC DNA]</scope>
</reference>
<organism evidence="1 2">
    <name type="scientific">Candidatus Falkowbacteria bacterium CG_4_10_14_0_2_um_filter_41_15</name>
    <dbReference type="NCBI Taxonomy" id="1974554"/>
    <lineage>
        <taxon>Bacteria</taxon>
        <taxon>Candidatus Falkowiibacteriota</taxon>
    </lineage>
</organism>
<accession>A0A2M7W064</accession>
<sequence length="141" mass="16371">MKDSLKNAGHLIDCNAPPFIPPNWSVEKHQPGGLWKFNSTKISFYQSQRQTKEFIEGNKLRQELAGKSVLNANVLDYLLAHPDLIPESWKNKRVYFWGTIYRDPDGDLHVRHLDWNGSQWGWHFKWLNNIFGFGSFVAIAS</sequence>